<keyword evidence="3" id="KW-1185">Reference proteome</keyword>
<sequence>MASNSPSSGNTSSVMPFPSMQAHIPSFSNSPFPAEVMHNKYSEVLANQTIPLSTGFSSAPTSPPDASPSTLRSEFNVRFPQTSPHLPGTMNDASDKSLGSLYQHSSYGFDSSSKQKSPDSLQSITLGTTICPGSVLNHLIVPFDTHTVASTWSSSINVLHDNSPASTRQGASGTITLSDALGGFEFGARQKITGGTHFDPALDFRHASQAVVVSAHPRCLTSTQMECRKSRFPGDGFRPFRRAEQFLQRGSCRPK</sequence>
<evidence type="ECO:0000313" key="3">
    <source>
        <dbReference type="Proteomes" id="UP000054270"/>
    </source>
</evidence>
<evidence type="ECO:0000313" key="2">
    <source>
        <dbReference type="EMBL" id="KJA19804.1"/>
    </source>
</evidence>
<feature type="compositionally biased region" description="Low complexity" evidence="1">
    <location>
        <begin position="1"/>
        <end position="13"/>
    </location>
</feature>
<reference evidence="3" key="1">
    <citation type="submission" date="2014-04" db="EMBL/GenBank/DDBJ databases">
        <title>Evolutionary Origins and Diversification of the Mycorrhizal Mutualists.</title>
        <authorList>
            <consortium name="DOE Joint Genome Institute"/>
            <consortium name="Mycorrhizal Genomics Consortium"/>
            <person name="Kohler A."/>
            <person name="Kuo A."/>
            <person name="Nagy L.G."/>
            <person name="Floudas D."/>
            <person name="Copeland A."/>
            <person name="Barry K.W."/>
            <person name="Cichocki N."/>
            <person name="Veneault-Fourrey C."/>
            <person name="LaButti K."/>
            <person name="Lindquist E.A."/>
            <person name="Lipzen A."/>
            <person name="Lundell T."/>
            <person name="Morin E."/>
            <person name="Murat C."/>
            <person name="Riley R."/>
            <person name="Ohm R."/>
            <person name="Sun H."/>
            <person name="Tunlid A."/>
            <person name="Henrissat B."/>
            <person name="Grigoriev I.V."/>
            <person name="Hibbett D.S."/>
            <person name="Martin F."/>
        </authorList>
    </citation>
    <scope>NUCLEOTIDE SEQUENCE [LARGE SCALE GENOMIC DNA]</scope>
    <source>
        <strain evidence="3">FD-334 SS-4</strain>
    </source>
</reference>
<gene>
    <name evidence="2" type="ORF">HYPSUDRAFT_43905</name>
</gene>
<protein>
    <submittedName>
        <fullName evidence="2">Uncharacterized protein</fullName>
    </submittedName>
</protein>
<feature type="region of interest" description="Disordered" evidence="1">
    <location>
        <begin position="1"/>
        <end position="28"/>
    </location>
</feature>
<name>A0A0D2NLP4_HYPSF</name>
<dbReference type="Proteomes" id="UP000054270">
    <property type="component" value="Unassembled WGS sequence"/>
</dbReference>
<evidence type="ECO:0000256" key="1">
    <source>
        <dbReference type="SAM" id="MobiDB-lite"/>
    </source>
</evidence>
<proteinExistence type="predicted"/>
<dbReference type="AlphaFoldDB" id="A0A0D2NLP4"/>
<dbReference type="EMBL" id="KN817573">
    <property type="protein sequence ID" value="KJA19804.1"/>
    <property type="molecule type" value="Genomic_DNA"/>
</dbReference>
<accession>A0A0D2NLP4</accession>
<organism evidence="2 3">
    <name type="scientific">Hypholoma sublateritium (strain FD-334 SS-4)</name>
    <dbReference type="NCBI Taxonomy" id="945553"/>
    <lineage>
        <taxon>Eukaryota</taxon>
        <taxon>Fungi</taxon>
        <taxon>Dikarya</taxon>
        <taxon>Basidiomycota</taxon>
        <taxon>Agaricomycotina</taxon>
        <taxon>Agaricomycetes</taxon>
        <taxon>Agaricomycetidae</taxon>
        <taxon>Agaricales</taxon>
        <taxon>Agaricineae</taxon>
        <taxon>Strophariaceae</taxon>
        <taxon>Hypholoma</taxon>
    </lineage>
</organism>